<dbReference type="EMBL" id="BGZK01000227">
    <property type="protein sequence ID" value="GBP30041.1"/>
    <property type="molecule type" value="Genomic_DNA"/>
</dbReference>
<protein>
    <submittedName>
        <fullName evidence="2">Uncharacterized protein</fullName>
    </submittedName>
</protein>
<organism evidence="2 3">
    <name type="scientific">Eumeta variegata</name>
    <name type="common">Bagworm moth</name>
    <name type="synonym">Eumeta japonica</name>
    <dbReference type="NCBI Taxonomy" id="151549"/>
    <lineage>
        <taxon>Eukaryota</taxon>
        <taxon>Metazoa</taxon>
        <taxon>Ecdysozoa</taxon>
        <taxon>Arthropoda</taxon>
        <taxon>Hexapoda</taxon>
        <taxon>Insecta</taxon>
        <taxon>Pterygota</taxon>
        <taxon>Neoptera</taxon>
        <taxon>Endopterygota</taxon>
        <taxon>Lepidoptera</taxon>
        <taxon>Glossata</taxon>
        <taxon>Ditrysia</taxon>
        <taxon>Tineoidea</taxon>
        <taxon>Psychidae</taxon>
        <taxon>Oiketicinae</taxon>
        <taxon>Eumeta</taxon>
    </lineage>
</organism>
<evidence type="ECO:0000313" key="2">
    <source>
        <dbReference type="EMBL" id="GBP30041.1"/>
    </source>
</evidence>
<accession>A0A4C1UU91</accession>
<keyword evidence="3" id="KW-1185">Reference proteome</keyword>
<dbReference type="AlphaFoldDB" id="A0A4C1UU91"/>
<evidence type="ECO:0000256" key="1">
    <source>
        <dbReference type="SAM" id="MobiDB-lite"/>
    </source>
</evidence>
<feature type="region of interest" description="Disordered" evidence="1">
    <location>
        <begin position="128"/>
        <end position="150"/>
    </location>
</feature>
<name>A0A4C1UU91_EUMVA</name>
<sequence>MGLFRVKGKPPPTNTRNAKGVTGALLATCLVLSVLSDSLSSNAAVMGAAVTLEVSLLKSPVKRRPPASRIWGRPHAHNDLTRRERGTRLSPPSAVPAAAEGPASTPLICSQLAAFSRVDEPLARSNWRVRRSPPARDPARAQLLNVTNKS</sequence>
<comment type="caution">
    <text evidence="2">The sequence shown here is derived from an EMBL/GenBank/DDBJ whole genome shotgun (WGS) entry which is preliminary data.</text>
</comment>
<feature type="region of interest" description="Disordered" evidence="1">
    <location>
        <begin position="63"/>
        <end position="102"/>
    </location>
</feature>
<proteinExistence type="predicted"/>
<evidence type="ECO:0000313" key="3">
    <source>
        <dbReference type="Proteomes" id="UP000299102"/>
    </source>
</evidence>
<reference evidence="2 3" key="1">
    <citation type="journal article" date="2019" name="Commun. Biol.">
        <title>The bagworm genome reveals a unique fibroin gene that provides high tensile strength.</title>
        <authorList>
            <person name="Kono N."/>
            <person name="Nakamura H."/>
            <person name="Ohtoshi R."/>
            <person name="Tomita M."/>
            <person name="Numata K."/>
            <person name="Arakawa K."/>
        </authorList>
    </citation>
    <scope>NUCLEOTIDE SEQUENCE [LARGE SCALE GENOMIC DNA]</scope>
</reference>
<dbReference type="Proteomes" id="UP000299102">
    <property type="component" value="Unassembled WGS sequence"/>
</dbReference>
<gene>
    <name evidence="2" type="ORF">EVAR_22943_1</name>
</gene>
<feature type="compositionally biased region" description="Basic and acidic residues" evidence="1">
    <location>
        <begin position="76"/>
        <end position="87"/>
    </location>
</feature>